<keyword evidence="3" id="KW-1185">Reference proteome</keyword>
<evidence type="ECO:0000313" key="3">
    <source>
        <dbReference type="Proteomes" id="UP001596074"/>
    </source>
</evidence>
<feature type="region of interest" description="Disordered" evidence="1">
    <location>
        <begin position="1"/>
        <end position="44"/>
    </location>
</feature>
<dbReference type="Proteomes" id="UP001596074">
    <property type="component" value="Unassembled WGS sequence"/>
</dbReference>
<gene>
    <name evidence="2" type="ORF">ACFPZN_43585</name>
</gene>
<protein>
    <submittedName>
        <fullName evidence="2">Uncharacterized protein</fullName>
    </submittedName>
</protein>
<reference evidence="3" key="1">
    <citation type="journal article" date="2019" name="Int. J. Syst. Evol. Microbiol.">
        <title>The Global Catalogue of Microorganisms (GCM) 10K type strain sequencing project: providing services to taxonomists for standard genome sequencing and annotation.</title>
        <authorList>
            <consortium name="The Broad Institute Genomics Platform"/>
            <consortium name="The Broad Institute Genome Sequencing Center for Infectious Disease"/>
            <person name="Wu L."/>
            <person name="Ma J."/>
        </authorList>
    </citation>
    <scope>NUCLEOTIDE SEQUENCE [LARGE SCALE GENOMIC DNA]</scope>
    <source>
        <strain evidence="3">KCTC 42087</strain>
    </source>
</reference>
<accession>A0ABW1ADF7</accession>
<dbReference type="EMBL" id="JBHSON010000090">
    <property type="protein sequence ID" value="MFC5752540.1"/>
    <property type="molecule type" value="Genomic_DNA"/>
</dbReference>
<name>A0ABW1ADF7_9ACTN</name>
<comment type="caution">
    <text evidence="2">The sequence shown here is derived from an EMBL/GenBank/DDBJ whole genome shotgun (WGS) entry which is preliminary data.</text>
</comment>
<evidence type="ECO:0000256" key="1">
    <source>
        <dbReference type="SAM" id="MobiDB-lite"/>
    </source>
</evidence>
<organism evidence="2 3">
    <name type="scientific">Actinomadura rugatobispora</name>
    <dbReference type="NCBI Taxonomy" id="1994"/>
    <lineage>
        <taxon>Bacteria</taxon>
        <taxon>Bacillati</taxon>
        <taxon>Actinomycetota</taxon>
        <taxon>Actinomycetes</taxon>
        <taxon>Streptosporangiales</taxon>
        <taxon>Thermomonosporaceae</taxon>
        <taxon>Actinomadura</taxon>
    </lineage>
</organism>
<feature type="region of interest" description="Disordered" evidence="1">
    <location>
        <begin position="100"/>
        <end position="128"/>
    </location>
</feature>
<sequence>MITLTGHQRRQASGTGAETAPEILEGPDGTRLGTPPPSLGRRVGGGIAGAVAGGAAGRVLRPVARKIAQRYGLPPGAVVRVTEIAAPMLLSAAMERLARHRARARTGTTAEDAKAELPPDEPPGPIKL</sequence>
<evidence type="ECO:0000313" key="2">
    <source>
        <dbReference type="EMBL" id="MFC5752540.1"/>
    </source>
</evidence>
<dbReference type="RefSeq" id="WP_378288623.1">
    <property type="nucleotide sequence ID" value="NZ_JBHSON010000090.1"/>
</dbReference>
<proteinExistence type="predicted"/>